<dbReference type="EMBL" id="JSUQ01000008">
    <property type="protein sequence ID" value="KHQ53320.1"/>
    <property type="molecule type" value="Genomic_DNA"/>
</dbReference>
<dbReference type="STRING" id="561184.SAMN05216376_12619"/>
<evidence type="ECO:0000259" key="2">
    <source>
        <dbReference type="Pfam" id="PF13193"/>
    </source>
</evidence>
<evidence type="ECO:0000313" key="3">
    <source>
        <dbReference type="EMBL" id="KHQ53320.1"/>
    </source>
</evidence>
<dbReference type="SUPFAM" id="SSF56801">
    <property type="entry name" value="Acetyl-CoA synthetase-like"/>
    <property type="match status" value="1"/>
</dbReference>
<dbReference type="InterPro" id="IPR025110">
    <property type="entry name" value="AMP-bd_C"/>
</dbReference>
<dbReference type="Pfam" id="PF13193">
    <property type="entry name" value="AMP-binding_C"/>
    <property type="match status" value="1"/>
</dbReference>
<organism evidence="3 4">
    <name type="scientific">Mameliella alba</name>
    <dbReference type="NCBI Taxonomy" id="561184"/>
    <lineage>
        <taxon>Bacteria</taxon>
        <taxon>Pseudomonadati</taxon>
        <taxon>Pseudomonadota</taxon>
        <taxon>Alphaproteobacteria</taxon>
        <taxon>Rhodobacterales</taxon>
        <taxon>Roseobacteraceae</taxon>
        <taxon>Mameliella</taxon>
    </lineage>
</organism>
<dbReference type="Gene3D" id="3.40.50.12780">
    <property type="entry name" value="N-terminal domain of ligase-like"/>
    <property type="match status" value="1"/>
</dbReference>
<comment type="caution">
    <text evidence="3">The sequence shown here is derived from an EMBL/GenBank/DDBJ whole genome shotgun (WGS) entry which is preliminary data.</text>
</comment>
<sequence>MTEIGHGTAATGSGTMSTALFRWPPEARLHVHGQQVREGEGSDRAGAQDLVALRAAIRTGRAFSVGPGGVSRLSKERAGYFHSRSGGTTGAVKTIRRSHASWIASFEVNRNHLSLGSEDRYAVLGVPAHSLALYALVEGAHLGADLHSFAGLRPRQQAQGVKAAQATILYATPTQLRLLCETGAELPCLRHVLCGGGRLTPELRLRIAALCPKADLREFYGAAETSFVAWGDGSGPEGSVGRAYPGVEIRIDAKEGAIGEIWVRSPYLFDGYAEGDSAETRERDGFVTVGELGQLDKEGHLTVAGRRNRMVTIADQNVFPEDIEAFLLSDPAVTHCAVVPRSDPRRGTHLVAVIDGPAEAGLCDALLVRCRRAFGPLAAPRRLQVLDEFPLTLSGKPDLARIAQALERQA</sequence>
<feature type="domain" description="AMP-dependent synthetase/ligase" evidence="1">
    <location>
        <begin position="85"/>
        <end position="272"/>
    </location>
</feature>
<dbReference type="Gene3D" id="3.30.300.30">
    <property type="match status" value="1"/>
</dbReference>
<dbReference type="PANTHER" id="PTHR43767">
    <property type="entry name" value="LONG-CHAIN-FATTY-ACID--COA LIGASE"/>
    <property type="match status" value="1"/>
</dbReference>
<evidence type="ECO:0000313" key="4">
    <source>
        <dbReference type="Proteomes" id="UP000030960"/>
    </source>
</evidence>
<proteinExistence type="predicted"/>
<gene>
    <name evidence="3" type="ORF">OA50_02348</name>
</gene>
<reference evidence="3 4" key="1">
    <citation type="submission" date="2014-10" db="EMBL/GenBank/DDBJ databases">
        <title>Genome sequence of Ponticoccus sp. strain UMTAT08 isolated from clonal culture of toxic dinoflagellate Alexandrium tamiyavanichii.</title>
        <authorList>
            <person name="Gan H.Y."/>
            <person name="Muhd D.-D."/>
            <person name="Mohd Noor M.E."/>
            <person name="Yeong Y.S."/>
            <person name="Usup G."/>
        </authorList>
    </citation>
    <scope>NUCLEOTIDE SEQUENCE [LARGE SCALE GENOMIC DNA]</scope>
    <source>
        <strain evidence="3 4">UMTAT08</strain>
    </source>
</reference>
<dbReference type="PANTHER" id="PTHR43767:SF1">
    <property type="entry name" value="NONRIBOSOMAL PEPTIDE SYNTHASE PES1 (EUROFUNG)-RELATED"/>
    <property type="match status" value="1"/>
</dbReference>
<keyword evidence="4" id="KW-1185">Reference proteome</keyword>
<dbReference type="AlphaFoldDB" id="A0A0B3RQA9"/>
<keyword evidence="3" id="KW-0436">Ligase</keyword>
<feature type="domain" description="AMP-binding enzyme C-terminal" evidence="2">
    <location>
        <begin position="323"/>
        <end position="396"/>
    </location>
</feature>
<protein>
    <submittedName>
        <fullName evidence="3">AMP-dependent synthetase and ligase</fullName>
    </submittedName>
</protein>
<name>A0A0B3RQA9_9RHOB</name>
<dbReference type="OrthoDB" id="9803968at2"/>
<dbReference type="InterPro" id="IPR000873">
    <property type="entry name" value="AMP-dep_synth/lig_dom"/>
</dbReference>
<accession>A0A0B3RQA9</accession>
<dbReference type="Proteomes" id="UP000030960">
    <property type="component" value="Unassembled WGS sequence"/>
</dbReference>
<dbReference type="PATRIC" id="fig|1515334.3.peg.2367"/>
<dbReference type="InterPro" id="IPR050237">
    <property type="entry name" value="ATP-dep_AMP-bd_enzyme"/>
</dbReference>
<dbReference type="InterPro" id="IPR042099">
    <property type="entry name" value="ANL_N_sf"/>
</dbReference>
<dbReference type="RefSeq" id="WP_082024629.1">
    <property type="nucleotide sequence ID" value="NZ_JSUQ01000008.1"/>
</dbReference>
<dbReference type="InterPro" id="IPR045851">
    <property type="entry name" value="AMP-bd_C_sf"/>
</dbReference>
<dbReference type="GO" id="GO:0016878">
    <property type="term" value="F:acid-thiol ligase activity"/>
    <property type="evidence" value="ECO:0007669"/>
    <property type="project" value="UniProtKB-ARBA"/>
</dbReference>
<dbReference type="Pfam" id="PF00501">
    <property type="entry name" value="AMP-binding"/>
    <property type="match status" value="1"/>
</dbReference>
<evidence type="ECO:0000259" key="1">
    <source>
        <dbReference type="Pfam" id="PF00501"/>
    </source>
</evidence>